<dbReference type="Gene3D" id="3.30.1330.60">
    <property type="entry name" value="OmpA-like domain"/>
    <property type="match status" value="1"/>
</dbReference>
<dbReference type="EMBL" id="JACPNR010000009">
    <property type="protein sequence ID" value="MBI2678517.1"/>
    <property type="molecule type" value="Genomic_DNA"/>
</dbReference>
<evidence type="ECO:0000256" key="1">
    <source>
        <dbReference type="SAM" id="MobiDB-lite"/>
    </source>
</evidence>
<evidence type="ECO:0008006" key="5">
    <source>
        <dbReference type="Google" id="ProtNLM"/>
    </source>
</evidence>
<gene>
    <name evidence="3" type="ORF">HYX28_07020</name>
</gene>
<dbReference type="Proteomes" id="UP000779809">
    <property type="component" value="Unassembled WGS sequence"/>
</dbReference>
<feature type="compositionally biased region" description="Basic residues" evidence="1">
    <location>
        <begin position="499"/>
        <end position="510"/>
    </location>
</feature>
<reference evidence="3" key="1">
    <citation type="submission" date="2020-07" db="EMBL/GenBank/DDBJ databases">
        <title>Huge and variable diversity of episymbiotic CPR bacteria and DPANN archaea in groundwater ecosystems.</title>
        <authorList>
            <person name="He C.Y."/>
            <person name="Keren R."/>
            <person name="Whittaker M."/>
            <person name="Farag I.F."/>
            <person name="Doudna J."/>
            <person name="Cate J.H.D."/>
            <person name="Banfield J.F."/>
        </authorList>
    </citation>
    <scope>NUCLEOTIDE SEQUENCE</scope>
    <source>
        <strain evidence="3">NC_groundwater_580_Pr5_B-0.1um_64_19</strain>
    </source>
</reference>
<dbReference type="SUPFAM" id="SSF103088">
    <property type="entry name" value="OmpA-like"/>
    <property type="match status" value="1"/>
</dbReference>
<comment type="caution">
    <text evidence="3">The sequence shown here is derived from an EMBL/GenBank/DDBJ whole genome shotgun (WGS) entry which is preliminary data.</text>
</comment>
<keyword evidence="2" id="KW-0732">Signal</keyword>
<dbReference type="InterPro" id="IPR013783">
    <property type="entry name" value="Ig-like_fold"/>
</dbReference>
<evidence type="ECO:0000313" key="3">
    <source>
        <dbReference type="EMBL" id="MBI2678517.1"/>
    </source>
</evidence>
<dbReference type="InterPro" id="IPR036737">
    <property type="entry name" value="OmpA-like_sf"/>
</dbReference>
<sequence length="510" mass="54159">MQTRKEGSIRRAVALVAVLAFTLLASAAFAQSELPDPRMDVFVGYSYYNPGDQNPLTPGIAPSMVKGFNSAVTWNFNRYVGLTFDTSGHYSDKINVGNFGFGPTIRYPMDHFIPFAHALFGFQKASPLGFSETEFLTMIGGGMDLRFTKLLSWRVLQADWVRSNHSFTLGSQDEFNGVRLSSGLVFNLGSLTPPVPPAATCSASPAEVMESEGVTVTASPSNFNPKHELAYDWKSSGGKATGNGATAQIDTTGMTGGSYTASAHVTDKKNSKMMADCTASFTVKDKPKNPPQIACSANPATVQSGQPSTISCTCTSPDNAQLQPLAWTTSMGKIAGEGMNATLDTSGMGAGSATVTTTCTDARGLSSTASTNVNVEVPQKLEASKINECAFPNKVKPARVDNTCKAALDDVALRMQREADAKVVIVGMKDAAEKPKDVDAHRATNTKDYLVTEKQIDASRLETRTGADGGRRVEIYLVPAGATFNEGNTTVVTAPAPKPMKKKAAKKPAQ</sequence>
<feature type="region of interest" description="Disordered" evidence="1">
    <location>
        <begin position="487"/>
        <end position="510"/>
    </location>
</feature>
<evidence type="ECO:0000256" key="2">
    <source>
        <dbReference type="SAM" id="SignalP"/>
    </source>
</evidence>
<feature type="signal peptide" evidence="2">
    <location>
        <begin position="1"/>
        <end position="30"/>
    </location>
</feature>
<dbReference type="InterPro" id="IPR011250">
    <property type="entry name" value="OMP/PagP_B-barrel"/>
</dbReference>
<dbReference type="AlphaFoldDB" id="A0A932A8M7"/>
<name>A0A932A8M7_9BACT</name>
<organism evidence="3 4">
    <name type="scientific">Candidatus Korobacter versatilis</name>
    <dbReference type="NCBI Taxonomy" id="658062"/>
    <lineage>
        <taxon>Bacteria</taxon>
        <taxon>Pseudomonadati</taxon>
        <taxon>Acidobacteriota</taxon>
        <taxon>Terriglobia</taxon>
        <taxon>Terriglobales</taxon>
        <taxon>Candidatus Korobacteraceae</taxon>
        <taxon>Candidatus Korobacter</taxon>
    </lineage>
</organism>
<evidence type="ECO:0000313" key="4">
    <source>
        <dbReference type="Proteomes" id="UP000779809"/>
    </source>
</evidence>
<proteinExistence type="predicted"/>
<accession>A0A932A8M7</accession>
<feature type="chain" id="PRO_5037826129" description="Ig-like domain-containing protein" evidence="2">
    <location>
        <begin position="31"/>
        <end position="510"/>
    </location>
</feature>
<dbReference type="Gene3D" id="2.60.40.10">
    <property type="entry name" value="Immunoglobulins"/>
    <property type="match status" value="2"/>
</dbReference>
<protein>
    <recommendedName>
        <fullName evidence="5">Ig-like domain-containing protein</fullName>
    </recommendedName>
</protein>
<dbReference type="SUPFAM" id="SSF56925">
    <property type="entry name" value="OMPA-like"/>
    <property type="match status" value="1"/>
</dbReference>